<keyword evidence="10 15" id="KW-1133">Transmembrane helix</keyword>
<keyword evidence="11" id="KW-0443">Lipid metabolism</keyword>
<keyword evidence="3" id="KW-1003">Cell membrane</keyword>
<sequence>MRGSGFHRWRRSFRYAYEGIKYALDTQGNMKFHFFVAFLVLIAALFFHLSKTDILFLLLAVTLMLVTELINTAVEKTVDLAMPDKHPLAKIAKDVAAASVLVSAVFAVVVGMIVFYEPIDNLFRQAKQQDNPMSPGIIWVLLALVVLSVIVIETRFSDKGKFVRPSLLSAVAFSVSTLIAIFANYTLIVLLAYTLSAIIFIILYDKKTRPFPALIMGAIIGAAVTVLALAFMNLL</sequence>
<comment type="similarity">
    <text evidence="2">Belongs to the bacterial diacylglycerol kinase family.</text>
</comment>
<feature type="transmembrane region" description="Helical" evidence="15">
    <location>
        <begin position="55"/>
        <end position="74"/>
    </location>
</feature>
<reference evidence="16 17" key="1">
    <citation type="submission" date="2021-03" db="EMBL/GenBank/DDBJ databases">
        <title>Genomic Encyclopedia of Type Strains, Phase IV (KMG-IV): sequencing the most valuable type-strain genomes for metagenomic binning, comparative biology and taxonomic classification.</title>
        <authorList>
            <person name="Goeker M."/>
        </authorList>
    </citation>
    <scope>NUCLEOTIDE SEQUENCE [LARGE SCALE GENOMIC DNA]</scope>
    <source>
        <strain evidence="16 17">DSM 26048</strain>
    </source>
</reference>
<dbReference type="InterPro" id="IPR036945">
    <property type="entry name" value="DAGK_sf"/>
</dbReference>
<keyword evidence="12 15" id="KW-0472">Membrane</keyword>
<evidence type="ECO:0000256" key="7">
    <source>
        <dbReference type="ARBA" id="ARBA00022741"/>
    </source>
</evidence>
<dbReference type="Gene3D" id="1.10.287.3610">
    <property type="match status" value="1"/>
</dbReference>
<proteinExistence type="inferred from homology"/>
<gene>
    <name evidence="16" type="ORF">J2Z66_004459</name>
</gene>
<evidence type="ECO:0000256" key="1">
    <source>
        <dbReference type="ARBA" id="ARBA00004651"/>
    </source>
</evidence>
<dbReference type="Proteomes" id="UP001519287">
    <property type="component" value="Unassembled WGS sequence"/>
</dbReference>
<dbReference type="GO" id="GO:0036433">
    <property type="term" value="F:di-trans, poly-cis-undecaprenol kinase activity"/>
    <property type="evidence" value="ECO:0007669"/>
    <property type="project" value="UniProtKB-EC"/>
</dbReference>
<dbReference type="GO" id="GO:0004143">
    <property type="term" value="F:ATP-dependent diacylglycerol kinase activity"/>
    <property type="evidence" value="ECO:0007669"/>
    <property type="project" value="UniProtKB-EC"/>
</dbReference>
<keyword evidence="6 15" id="KW-0812">Transmembrane</keyword>
<keyword evidence="5 16" id="KW-0808">Transferase</keyword>
<keyword evidence="8 16" id="KW-0418">Kinase</keyword>
<keyword evidence="14" id="KW-1208">Phospholipid metabolism</keyword>
<evidence type="ECO:0000256" key="5">
    <source>
        <dbReference type="ARBA" id="ARBA00022679"/>
    </source>
</evidence>
<keyword evidence="7" id="KW-0547">Nucleotide-binding</keyword>
<evidence type="ECO:0000256" key="14">
    <source>
        <dbReference type="ARBA" id="ARBA00023264"/>
    </source>
</evidence>
<dbReference type="Pfam" id="PF01219">
    <property type="entry name" value="DAGK_prokar"/>
    <property type="match status" value="1"/>
</dbReference>
<evidence type="ECO:0000256" key="12">
    <source>
        <dbReference type="ARBA" id="ARBA00023136"/>
    </source>
</evidence>
<feature type="transmembrane region" description="Helical" evidence="15">
    <location>
        <begin position="166"/>
        <end position="182"/>
    </location>
</feature>
<comment type="caution">
    <text evidence="16">The sequence shown here is derived from an EMBL/GenBank/DDBJ whole genome shotgun (WGS) entry which is preliminary data.</text>
</comment>
<dbReference type="RefSeq" id="WP_209974191.1">
    <property type="nucleotide sequence ID" value="NZ_JAGGLB010000015.1"/>
</dbReference>
<accession>A0ABS4J131</accession>
<keyword evidence="9" id="KW-0067">ATP-binding</keyword>
<protein>
    <submittedName>
        <fullName evidence="16">Undecaprenol kinase/diacylglycerol kinase (ATP)</fullName>
        <ecNumber evidence="16">2.7.1.107</ecNumber>
        <ecNumber evidence="16">2.7.1.66</ecNumber>
    </submittedName>
</protein>
<evidence type="ECO:0000256" key="6">
    <source>
        <dbReference type="ARBA" id="ARBA00022692"/>
    </source>
</evidence>
<feature type="transmembrane region" description="Helical" evidence="15">
    <location>
        <begin position="136"/>
        <end position="154"/>
    </location>
</feature>
<evidence type="ECO:0000313" key="17">
    <source>
        <dbReference type="Proteomes" id="UP001519287"/>
    </source>
</evidence>
<name>A0ABS4J131_9BACL</name>
<dbReference type="InterPro" id="IPR000829">
    <property type="entry name" value="DAGK"/>
</dbReference>
<evidence type="ECO:0000256" key="10">
    <source>
        <dbReference type="ARBA" id="ARBA00022989"/>
    </source>
</evidence>
<evidence type="ECO:0000313" key="16">
    <source>
        <dbReference type="EMBL" id="MBP1992846.1"/>
    </source>
</evidence>
<dbReference type="CDD" id="cd14265">
    <property type="entry name" value="UDPK_IM_like"/>
    <property type="match status" value="1"/>
</dbReference>
<dbReference type="EC" id="2.7.1.107" evidence="16"/>
<feature type="transmembrane region" description="Helical" evidence="15">
    <location>
        <begin position="188"/>
        <end position="204"/>
    </location>
</feature>
<dbReference type="InterPro" id="IPR033717">
    <property type="entry name" value="UDPK"/>
</dbReference>
<evidence type="ECO:0000256" key="13">
    <source>
        <dbReference type="ARBA" id="ARBA00023209"/>
    </source>
</evidence>
<feature type="transmembrane region" description="Helical" evidence="15">
    <location>
        <begin position="32"/>
        <end position="49"/>
    </location>
</feature>
<dbReference type="PANTHER" id="PTHR34299:SF1">
    <property type="entry name" value="DIACYLGLYCEROL KINASE"/>
    <property type="match status" value="1"/>
</dbReference>
<organism evidence="16 17">
    <name type="scientific">Paenibacillus eucommiae</name>
    <dbReference type="NCBI Taxonomy" id="1355755"/>
    <lineage>
        <taxon>Bacteria</taxon>
        <taxon>Bacillati</taxon>
        <taxon>Bacillota</taxon>
        <taxon>Bacilli</taxon>
        <taxon>Bacillales</taxon>
        <taxon>Paenibacillaceae</taxon>
        <taxon>Paenibacillus</taxon>
    </lineage>
</organism>
<dbReference type="EMBL" id="JAGGLB010000015">
    <property type="protein sequence ID" value="MBP1992846.1"/>
    <property type="molecule type" value="Genomic_DNA"/>
</dbReference>
<dbReference type="PANTHER" id="PTHR34299">
    <property type="entry name" value="DIACYLGLYCEROL KINASE"/>
    <property type="match status" value="1"/>
</dbReference>
<feature type="transmembrane region" description="Helical" evidence="15">
    <location>
        <begin position="95"/>
        <end position="116"/>
    </location>
</feature>
<evidence type="ECO:0000256" key="15">
    <source>
        <dbReference type="SAM" id="Phobius"/>
    </source>
</evidence>
<keyword evidence="17" id="KW-1185">Reference proteome</keyword>
<dbReference type="PROSITE" id="PS01069">
    <property type="entry name" value="DAGK_PROKAR"/>
    <property type="match status" value="1"/>
</dbReference>
<dbReference type="EC" id="2.7.1.66" evidence="16"/>
<evidence type="ECO:0000256" key="3">
    <source>
        <dbReference type="ARBA" id="ARBA00022475"/>
    </source>
</evidence>
<evidence type="ECO:0000256" key="4">
    <source>
        <dbReference type="ARBA" id="ARBA00022516"/>
    </source>
</evidence>
<feature type="transmembrane region" description="Helical" evidence="15">
    <location>
        <begin position="211"/>
        <end position="232"/>
    </location>
</feature>
<evidence type="ECO:0000256" key="8">
    <source>
        <dbReference type="ARBA" id="ARBA00022777"/>
    </source>
</evidence>
<keyword evidence="4" id="KW-0444">Lipid biosynthesis</keyword>
<evidence type="ECO:0000256" key="9">
    <source>
        <dbReference type="ARBA" id="ARBA00022840"/>
    </source>
</evidence>
<evidence type="ECO:0000256" key="11">
    <source>
        <dbReference type="ARBA" id="ARBA00023098"/>
    </source>
</evidence>
<keyword evidence="13" id="KW-0594">Phospholipid biosynthesis</keyword>
<comment type="subcellular location">
    <subcellularLocation>
        <location evidence="1">Cell membrane</location>
        <topology evidence="1">Multi-pass membrane protein</topology>
    </subcellularLocation>
</comment>
<evidence type="ECO:0000256" key="2">
    <source>
        <dbReference type="ARBA" id="ARBA00005967"/>
    </source>
</evidence>